<dbReference type="InterPro" id="IPR036390">
    <property type="entry name" value="WH_DNA-bd_sf"/>
</dbReference>
<dbReference type="Proteomes" id="UP001597568">
    <property type="component" value="Unassembled WGS sequence"/>
</dbReference>
<feature type="modified residue" description="4-aspartylphosphate" evidence="10">
    <location>
        <position position="54"/>
    </location>
</feature>
<dbReference type="Pfam" id="PF00072">
    <property type="entry name" value="Response_reg"/>
    <property type="match status" value="1"/>
</dbReference>
<dbReference type="PROSITE" id="PS50110">
    <property type="entry name" value="RESPONSE_REGULATORY"/>
    <property type="match status" value="1"/>
</dbReference>
<evidence type="ECO:0000313" key="12">
    <source>
        <dbReference type="EMBL" id="MFD2869015.1"/>
    </source>
</evidence>
<comment type="subcellular location">
    <subcellularLocation>
        <location evidence="1 9">Cytoplasm</location>
    </subcellularLocation>
</comment>
<keyword evidence="8 9" id="KW-0804">Transcription</keyword>
<dbReference type="Gene3D" id="1.10.10.10">
    <property type="entry name" value="Winged helix-like DNA-binding domain superfamily/Winged helix DNA-binding domain"/>
    <property type="match status" value="1"/>
</dbReference>
<keyword evidence="4 9" id="KW-0902">Two-component regulatory system</keyword>
<evidence type="ECO:0000256" key="1">
    <source>
        <dbReference type="ARBA" id="ARBA00004496"/>
    </source>
</evidence>
<dbReference type="Gene3D" id="3.40.50.2300">
    <property type="match status" value="1"/>
</dbReference>
<evidence type="ECO:0000256" key="10">
    <source>
        <dbReference type="PROSITE-ProRule" id="PRU00169"/>
    </source>
</evidence>
<name>A0ABW5Y1V2_9BACL</name>
<dbReference type="PANTHER" id="PTHR45526:SF1">
    <property type="entry name" value="TRANSCRIPTIONAL REGULATORY PROTEIN DCUR-RELATED"/>
    <property type="match status" value="1"/>
</dbReference>
<dbReference type="SUPFAM" id="SSF46785">
    <property type="entry name" value="Winged helix' DNA-binding domain"/>
    <property type="match status" value="1"/>
</dbReference>
<reference evidence="13" key="1">
    <citation type="journal article" date="2019" name="Int. J. Syst. Evol. Microbiol.">
        <title>The Global Catalogue of Microorganisms (GCM) 10K type strain sequencing project: providing services to taxonomists for standard genome sequencing and annotation.</title>
        <authorList>
            <consortium name="The Broad Institute Genomics Platform"/>
            <consortium name="The Broad Institute Genome Sequencing Center for Infectious Disease"/>
            <person name="Wu L."/>
            <person name="Ma J."/>
        </authorList>
    </citation>
    <scope>NUCLEOTIDE SEQUENCE [LARGE SCALE GENOMIC DNA]</scope>
    <source>
        <strain evidence="13">KCTC 33522</strain>
    </source>
</reference>
<dbReference type="InterPro" id="IPR048714">
    <property type="entry name" value="DpiA-like_HTH"/>
</dbReference>
<evidence type="ECO:0000256" key="8">
    <source>
        <dbReference type="ARBA" id="ARBA00023163"/>
    </source>
</evidence>
<evidence type="ECO:0000256" key="3">
    <source>
        <dbReference type="ARBA" id="ARBA00022553"/>
    </source>
</evidence>
<proteinExistence type="predicted"/>
<sequence>MNIWIVEDDFRIANIHQEYIEQLERCKVTGSFRNGQEVKEALASKQVPHMLFLDLYIPDVEGYELVMHIRQRHPKVAIVMVTAAAEATHIHALKALGVYDYIVKPFNEERLQAPIQQSQKEQKMFATNEYFKQKQLDLLFLHTVVEEQATTSTKGIDTHTLDTIKELFIAKQLDKVTANELSEKMGISRSTARRYLEHLVAEKVLETALLYGTVGRPERKYMLRT</sequence>
<evidence type="ECO:0000256" key="9">
    <source>
        <dbReference type="PIRNR" id="PIRNR006171"/>
    </source>
</evidence>
<keyword evidence="3 10" id="KW-0597">Phosphoprotein</keyword>
<dbReference type="Pfam" id="PF20714">
    <property type="entry name" value="HTH_64"/>
    <property type="match status" value="1"/>
</dbReference>
<keyword evidence="6 9" id="KW-0238">DNA-binding</keyword>
<dbReference type="PANTHER" id="PTHR45526">
    <property type="entry name" value="TRANSCRIPTIONAL REGULATORY PROTEIN DPIA"/>
    <property type="match status" value="1"/>
</dbReference>
<dbReference type="EMBL" id="JBHUOR010000091">
    <property type="protein sequence ID" value="MFD2869015.1"/>
    <property type="molecule type" value="Genomic_DNA"/>
</dbReference>
<evidence type="ECO:0000256" key="5">
    <source>
        <dbReference type="ARBA" id="ARBA00023015"/>
    </source>
</evidence>
<dbReference type="RefSeq" id="WP_380147865.1">
    <property type="nucleotide sequence ID" value="NZ_JBHUOR010000091.1"/>
</dbReference>
<evidence type="ECO:0000313" key="13">
    <source>
        <dbReference type="Proteomes" id="UP001597568"/>
    </source>
</evidence>
<dbReference type="SMART" id="SM00448">
    <property type="entry name" value="REC"/>
    <property type="match status" value="1"/>
</dbReference>
<dbReference type="PIRSF" id="PIRSF006171">
    <property type="entry name" value="RR_citrat_malat"/>
    <property type="match status" value="1"/>
</dbReference>
<dbReference type="InterPro" id="IPR036388">
    <property type="entry name" value="WH-like_DNA-bd_sf"/>
</dbReference>
<evidence type="ECO:0000256" key="7">
    <source>
        <dbReference type="ARBA" id="ARBA00023159"/>
    </source>
</evidence>
<keyword evidence="13" id="KW-1185">Reference proteome</keyword>
<dbReference type="InterPro" id="IPR001789">
    <property type="entry name" value="Sig_transdc_resp-reg_receiver"/>
</dbReference>
<feature type="domain" description="Response regulatory" evidence="11">
    <location>
        <begin position="2"/>
        <end position="119"/>
    </location>
</feature>
<evidence type="ECO:0000256" key="4">
    <source>
        <dbReference type="ARBA" id="ARBA00023012"/>
    </source>
</evidence>
<evidence type="ECO:0000256" key="6">
    <source>
        <dbReference type="ARBA" id="ARBA00023125"/>
    </source>
</evidence>
<keyword evidence="5 9" id="KW-0805">Transcription regulation</keyword>
<protein>
    <recommendedName>
        <fullName evidence="9">Transcriptional regulatory protein</fullName>
    </recommendedName>
</protein>
<keyword evidence="7 9" id="KW-0010">Activator</keyword>
<keyword evidence="2 9" id="KW-0963">Cytoplasm</keyword>
<dbReference type="InterPro" id="IPR024187">
    <property type="entry name" value="Sig_transdc_resp-reg_cit/mal"/>
</dbReference>
<dbReference type="SUPFAM" id="SSF52172">
    <property type="entry name" value="CheY-like"/>
    <property type="match status" value="1"/>
</dbReference>
<evidence type="ECO:0000256" key="2">
    <source>
        <dbReference type="ARBA" id="ARBA00022490"/>
    </source>
</evidence>
<accession>A0ABW5Y1V2</accession>
<dbReference type="InterPro" id="IPR011006">
    <property type="entry name" value="CheY-like_superfamily"/>
</dbReference>
<evidence type="ECO:0000259" key="11">
    <source>
        <dbReference type="PROSITE" id="PS50110"/>
    </source>
</evidence>
<gene>
    <name evidence="12" type="ORF">ACFSY7_10965</name>
</gene>
<dbReference type="InterPro" id="IPR051271">
    <property type="entry name" value="2C-system_Tx_regulators"/>
</dbReference>
<organism evidence="12 13">
    <name type="scientific">Kurthia populi</name>
    <dbReference type="NCBI Taxonomy" id="1562132"/>
    <lineage>
        <taxon>Bacteria</taxon>
        <taxon>Bacillati</taxon>
        <taxon>Bacillota</taxon>
        <taxon>Bacilli</taxon>
        <taxon>Bacillales</taxon>
        <taxon>Caryophanaceae</taxon>
        <taxon>Kurthia</taxon>
    </lineage>
</organism>
<comment type="caution">
    <text evidence="12">The sequence shown here is derived from an EMBL/GenBank/DDBJ whole genome shotgun (WGS) entry which is preliminary data.</text>
</comment>